<reference evidence="1 2" key="1">
    <citation type="journal article" date="2016" name="Sci. Rep.">
        <title>Metabolic traits of an uncultured archaeal lineage -MSBL1- from brine pools of the Red Sea.</title>
        <authorList>
            <person name="Mwirichia R."/>
            <person name="Alam I."/>
            <person name="Rashid M."/>
            <person name="Vinu M."/>
            <person name="Ba-Alawi W."/>
            <person name="Anthony Kamau A."/>
            <person name="Kamanda Ngugi D."/>
            <person name="Goker M."/>
            <person name="Klenk H.P."/>
            <person name="Bajic V."/>
            <person name="Stingl U."/>
        </authorList>
    </citation>
    <scope>NUCLEOTIDE SEQUENCE [LARGE SCALE GENOMIC DNA]</scope>
    <source>
        <strain evidence="1">SCGC-AAA259I14</strain>
    </source>
</reference>
<proteinExistence type="predicted"/>
<accession>A0A133UQW9</accession>
<protein>
    <submittedName>
        <fullName evidence="1">Uncharacterized protein</fullName>
    </submittedName>
</protein>
<evidence type="ECO:0000313" key="1">
    <source>
        <dbReference type="EMBL" id="KXA96583.1"/>
    </source>
</evidence>
<comment type="caution">
    <text evidence="1">The sequence shown here is derived from an EMBL/GenBank/DDBJ whole genome shotgun (WGS) entry which is preliminary data.</text>
</comment>
<evidence type="ECO:0000313" key="2">
    <source>
        <dbReference type="Proteomes" id="UP000070414"/>
    </source>
</evidence>
<sequence>MMIETDQAEIEEAKSKFKVLWEEAKKVETVLGASNKAKSTAKNYFDLFDHYSRNRAKKIFGKLKLKFEIENERRMIEIAHFSSLLAKEESETYIERSHVIMAAILTILREKASSFEEIKKILSEIISSEEIEAEIRKLVEIDKIEREGEKYKINLETLF</sequence>
<gene>
    <name evidence="1" type="ORF">AKJ38_03005</name>
</gene>
<feature type="non-terminal residue" evidence="1">
    <location>
        <position position="1"/>
    </location>
</feature>
<organism evidence="1 2">
    <name type="scientific">candidate division MSBL1 archaeon SCGC-AAA259I14</name>
    <dbReference type="NCBI Taxonomy" id="1698268"/>
    <lineage>
        <taxon>Archaea</taxon>
        <taxon>Methanobacteriati</taxon>
        <taxon>Methanobacteriota</taxon>
        <taxon>candidate division MSBL1</taxon>
    </lineage>
</organism>
<dbReference type="EMBL" id="LHXS01000055">
    <property type="protein sequence ID" value="KXA96583.1"/>
    <property type="molecule type" value="Genomic_DNA"/>
</dbReference>
<dbReference type="Proteomes" id="UP000070414">
    <property type="component" value="Unassembled WGS sequence"/>
</dbReference>
<dbReference type="AlphaFoldDB" id="A0A133UQW9"/>
<keyword evidence="2" id="KW-1185">Reference proteome</keyword>
<name>A0A133UQW9_9EURY</name>